<keyword evidence="5" id="KW-0460">Magnesium</keyword>
<protein>
    <submittedName>
        <fullName evidence="8">Proto-oncogene tyrosine-protein kinase receptor Ret</fullName>
    </submittedName>
</protein>
<dbReference type="InterPro" id="IPR050122">
    <property type="entry name" value="RTK"/>
</dbReference>
<accession>A0A8X7BWB9</accession>
<dbReference type="GO" id="GO:0043235">
    <property type="term" value="C:receptor complex"/>
    <property type="evidence" value="ECO:0007669"/>
    <property type="project" value="TreeGrafter"/>
</dbReference>
<dbReference type="GO" id="GO:0004714">
    <property type="term" value="F:transmembrane receptor protein tyrosine kinase activity"/>
    <property type="evidence" value="ECO:0007669"/>
    <property type="project" value="UniProtKB-EC"/>
</dbReference>
<dbReference type="InterPro" id="IPR017441">
    <property type="entry name" value="Protein_kinase_ATP_BS"/>
</dbReference>
<dbReference type="PROSITE" id="PS00107">
    <property type="entry name" value="PROTEIN_KINASE_ATP"/>
    <property type="match status" value="1"/>
</dbReference>
<evidence type="ECO:0000256" key="2">
    <source>
        <dbReference type="ARBA" id="ARBA00051243"/>
    </source>
</evidence>
<feature type="binding site" evidence="5">
    <location>
        <position position="473"/>
    </location>
    <ligand>
        <name>Mg(2+)</name>
        <dbReference type="ChEBI" id="CHEBI:18420"/>
    </ligand>
</feature>
<comment type="subcellular location">
    <subcellularLocation>
        <location evidence="1">Membrane</location>
        <topology evidence="1">Single-pass membrane protein</topology>
    </subcellularLocation>
</comment>
<feature type="domain" description="Protein kinase" evidence="7">
    <location>
        <begin position="301"/>
        <end position="528"/>
    </location>
</feature>
<dbReference type="Gene3D" id="3.30.200.20">
    <property type="entry name" value="Phosphorylase Kinase, domain 1"/>
    <property type="match status" value="1"/>
</dbReference>
<keyword evidence="9" id="KW-1185">Reference proteome</keyword>
<keyword evidence="8" id="KW-0675">Receptor</keyword>
<gene>
    <name evidence="8" type="primary">Ret</name>
    <name evidence="8" type="ORF">TNIN_57911</name>
</gene>
<keyword evidence="5" id="KW-0479">Metal-binding</keyword>
<dbReference type="PROSITE" id="PS00109">
    <property type="entry name" value="PROTEIN_KINASE_TYR"/>
    <property type="match status" value="1"/>
</dbReference>
<dbReference type="InterPro" id="IPR011009">
    <property type="entry name" value="Kinase-like_dom_sf"/>
</dbReference>
<dbReference type="GO" id="GO:0005524">
    <property type="term" value="F:ATP binding"/>
    <property type="evidence" value="ECO:0007669"/>
    <property type="project" value="UniProtKB-UniRule"/>
</dbReference>
<evidence type="ECO:0000256" key="6">
    <source>
        <dbReference type="PROSITE-ProRule" id="PRU10141"/>
    </source>
</evidence>
<dbReference type="Proteomes" id="UP000886998">
    <property type="component" value="Unassembled WGS sequence"/>
</dbReference>
<comment type="caution">
    <text evidence="8">The sequence shown here is derived from an EMBL/GenBank/DDBJ whole genome shotgun (WGS) entry which is preliminary data.</text>
</comment>
<keyword evidence="4 6" id="KW-0067">ATP-binding</keyword>
<dbReference type="PROSITE" id="PS50011">
    <property type="entry name" value="PROTEIN_KINASE_DOM"/>
    <property type="match status" value="1"/>
</dbReference>
<dbReference type="Gene3D" id="1.10.510.10">
    <property type="entry name" value="Transferase(Phosphotransferase) domain 1"/>
    <property type="match status" value="1"/>
</dbReference>
<dbReference type="InterPro" id="IPR008266">
    <property type="entry name" value="Tyr_kinase_AS"/>
</dbReference>
<dbReference type="InterPro" id="IPR055162">
    <property type="entry name" value="RET_CRD"/>
</dbReference>
<evidence type="ECO:0000256" key="3">
    <source>
        <dbReference type="PIRSR" id="PIRSR000615-1"/>
    </source>
</evidence>
<dbReference type="SMART" id="SM00219">
    <property type="entry name" value="TyrKc"/>
    <property type="match status" value="1"/>
</dbReference>
<dbReference type="InterPro" id="IPR001245">
    <property type="entry name" value="Ser-Thr/Tyr_kinase_cat_dom"/>
</dbReference>
<dbReference type="GO" id="GO:0005886">
    <property type="term" value="C:plasma membrane"/>
    <property type="evidence" value="ECO:0007669"/>
    <property type="project" value="TreeGrafter"/>
</dbReference>
<feature type="binding site" evidence="4 6">
    <location>
        <position position="335"/>
    </location>
    <ligand>
        <name>ATP</name>
        <dbReference type="ChEBI" id="CHEBI:30616"/>
    </ligand>
</feature>
<dbReference type="InterPro" id="IPR020635">
    <property type="entry name" value="Tyr_kinase_cat_dom"/>
</dbReference>
<dbReference type="OrthoDB" id="3256376at2759"/>
<evidence type="ECO:0000256" key="4">
    <source>
        <dbReference type="PIRSR" id="PIRSR000615-2"/>
    </source>
</evidence>
<evidence type="ECO:0000313" key="9">
    <source>
        <dbReference type="Proteomes" id="UP000886998"/>
    </source>
</evidence>
<evidence type="ECO:0000256" key="1">
    <source>
        <dbReference type="ARBA" id="ARBA00004167"/>
    </source>
</evidence>
<dbReference type="GO" id="GO:0046872">
    <property type="term" value="F:metal ion binding"/>
    <property type="evidence" value="ECO:0007669"/>
    <property type="project" value="UniProtKB-KW"/>
</dbReference>
<dbReference type="SUPFAM" id="SSF56112">
    <property type="entry name" value="Protein kinase-like (PK-like)"/>
    <property type="match status" value="1"/>
</dbReference>
<name>A0A8X7BWB9_9ARAC</name>
<dbReference type="AlphaFoldDB" id="A0A8X7BWB9"/>
<feature type="binding site" evidence="4">
    <location>
        <begin position="308"/>
        <end position="315"/>
    </location>
    <ligand>
        <name>ATP</name>
        <dbReference type="ChEBI" id="CHEBI:30616"/>
    </ligand>
</feature>
<keyword evidence="8" id="KW-0808">Transferase</keyword>
<dbReference type="InterPro" id="IPR000719">
    <property type="entry name" value="Prot_kinase_dom"/>
</dbReference>
<dbReference type="EMBL" id="BMAV01005949">
    <property type="protein sequence ID" value="GFY47431.1"/>
    <property type="molecule type" value="Genomic_DNA"/>
</dbReference>
<reference evidence="8" key="1">
    <citation type="submission" date="2020-08" db="EMBL/GenBank/DDBJ databases">
        <title>Multicomponent nature underlies the extraordinary mechanical properties of spider dragline silk.</title>
        <authorList>
            <person name="Kono N."/>
            <person name="Nakamura H."/>
            <person name="Mori M."/>
            <person name="Yoshida Y."/>
            <person name="Ohtoshi R."/>
            <person name="Malay A.D."/>
            <person name="Moran D.A.P."/>
            <person name="Tomita M."/>
            <person name="Numata K."/>
            <person name="Arakawa K."/>
        </authorList>
    </citation>
    <scope>NUCLEOTIDE SEQUENCE</scope>
</reference>
<sequence>MTSLNYKFQFYIGEKDYDWIGITEKMGIVYVKDPQLMPKSTTRRNILWTFKNETHSKNGTIMLLLSIQADSDSKWCSNNENQEGCMRTCAKGSPNGLCEWRSGSMTIADDAGPTADYATCSPDLSSCPDGLCDELELLEPTLCPQDCARLRLDWHHGKDGHCVRQRPPTHAQINYPEKYPLDVQERNPQQKWNDSVAALNSRYNFHLLFCAADSDSKWCSNNENQEGCMRTCAKGSPNGVRMAIWIPTIRTTRAYADCNVFSDLRGFQWPLDETKKEGPLCVLKIVQFQIDPKWYVPRTKLCLQTELGEGEFGKVMKAQAWNIAGTRGYTTVAVKMLKENGGLQEKQDLITEFLLLREISHPNVIQLLGASTEKSGQFYLIVEFAEMGSLRNYLRRRRRHNNCCKYNATYGIELPGPNEAPKDYYQFPCERSRYEPHHSYFHKEQLSFAWQIAKGMAYLSDMKLVHRDLAARNILLAKQKVVKISDFGLSRDIYEGDAYLKRTKGRVPVKWMAIESLEDQIYTSRSDV</sequence>
<feature type="binding site" evidence="5">
    <location>
        <position position="486"/>
    </location>
    <ligand>
        <name>Mg(2+)</name>
        <dbReference type="ChEBI" id="CHEBI:18420"/>
    </ligand>
</feature>
<keyword evidence="8" id="KW-0418">Kinase</keyword>
<dbReference type="PANTHER" id="PTHR24416:SF617">
    <property type="entry name" value="RET ONCOGENE, ISOFORM A"/>
    <property type="match status" value="1"/>
</dbReference>
<dbReference type="Pfam" id="PF22540">
    <property type="entry name" value="RET_CRD"/>
    <property type="match status" value="1"/>
</dbReference>
<keyword evidence="4 6" id="KW-0547">Nucleotide-binding</keyword>
<feature type="binding site" evidence="4">
    <location>
        <position position="472"/>
    </location>
    <ligand>
        <name>ATP</name>
        <dbReference type="ChEBI" id="CHEBI:30616"/>
    </ligand>
</feature>
<dbReference type="PANTHER" id="PTHR24416">
    <property type="entry name" value="TYROSINE-PROTEIN KINASE RECEPTOR"/>
    <property type="match status" value="1"/>
</dbReference>
<dbReference type="Pfam" id="PF07714">
    <property type="entry name" value="PK_Tyr_Ser-Thr"/>
    <property type="match status" value="1"/>
</dbReference>
<evidence type="ECO:0000313" key="8">
    <source>
        <dbReference type="EMBL" id="GFY47431.1"/>
    </source>
</evidence>
<proteinExistence type="predicted"/>
<organism evidence="8 9">
    <name type="scientific">Trichonephila inaurata madagascariensis</name>
    <dbReference type="NCBI Taxonomy" id="2747483"/>
    <lineage>
        <taxon>Eukaryota</taxon>
        <taxon>Metazoa</taxon>
        <taxon>Ecdysozoa</taxon>
        <taxon>Arthropoda</taxon>
        <taxon>Chelicerata</taxon>
        <taxon>Arachnida</taxon>
        <taxon>Araneae</taxon>
        <taxon>Araneomorphae</taxon>
        <taxon>Entelegynae</taxon>
        <taxon>Araneoidea</taxon>
        <taxon>Nephilidae</taxon>
        <taxon>Trichonephila</taxon>
        <taxon>Trichonephila inaurata</taxon>
    </lineage>
</organism>
<feature type="active site" description="Proton acceptor" evidence="3">
    <location>
        <position position="468"/>
    </location>
</feature>
<comment type="catalytic activity">
    <reaction evidence="2">
        <text>L-tyrosyl-[protein] + ATP = O-phospho-L-tyrosyl-[protein] + ADP + H(+)</text>
        <dbReference type="Rhea" id="RHEA:10596"/>
        <dbReference type="Rhea" id="RHEA-COMP:10136"/>
        <dbReference type="Rhea" id="RHEA-COMP:20101"/>
        <dbReference type="ChEBI" id="CHEBI:15378"/>
        <dbReference type="ChEBI" id="CHEBI:30616"/>
        <dbReference type="ChEBI" id="CHEBI:46858"/>
        <dbReference type="ChEBI" id="CHEBI:61978"/>
        <dbReference type="ChEBI" id="CHEBI:456216"/>
        <dbReference type="EC" id="2.7.10.1"/>
    </reaction>
</comment>
<dbReference type="GO" id="GO:0007169">
    <property type="term" value="P:cell surface receptor protein tyrosine kinase signaling pathway"/>
    <property type="evidence" value="ECO:0007669"/>
    <property type="project" value="TreeGrafter"/>
</dbReference>
<evidence type="ECO:0000259" key="7">
    <source>
        <dbReference type="PROSITE" id="PS50011"/>
    </source>
</evidence>
<evidence type="ECO:0000256" key="5">
    <source>
        <dbReference type="PIRSR" id="PIRSR000615-3"/>
    </source>
</evidence>